<comment type="caution">
    <text evidence="1">The sequence shown here is derived from an EMBL/GenBank/DDBJ whole genome shotgun (WGS) entry which is preliminary data.</text>
</comment>
<evidence type="ECO:0000313" key="2">
    <source>
        <dbReference type="EMBL" id="MDW8515891.1"/>
    </source>
</evidence>
<reference evidence="4" key="2">
    <citation type="submission" date="2023-07" db="EMBL/GenBank/DDBJ databases">
        <title>Draft genomic sequences of Priestia flexa CCM isolated from the soil of an abandoned mine contaminated by free cyanide in the high Andean zone of Tacna, Peru.</title>
        <authorList>
            <person name="Caceda Quiroz C.J."/>
            <person name="Maraza Chooque G.J."/>
            <person name="Fora Quispe G.L."/>
            <person name="Carpio Mamani M."/>
        </authorList>
    </citation>
    <scope>NUCLEOTIDE SEQUENCE [LARGE SCALE GENOMIC DNA]</scope>
    <source>
        <strain evidence="4">CCM</strain>
    </source>
</reference>
<name>A0A1N6QFU7_9BACI</name>
<dbReference type="Proteomes" id="UP001284771">
    <property type="component" value="Unassembled WGS sequence"/>
</dbReference>
<proteinExistence type="predicted"/>
<evidence type="ECO:0000313" key="3">
    <source>
        <dbReference type="Proteomes" id="UP000664578"/>
    </source>
</evidence>
<keyword evidence="4" id="KW-1185">Reference proteome</keyword>
<dbReference type="EMBL" id="JAEMWV010000005">
    <property type="protein sequence ID" value="MBN8252347.1"/>
    <property type="molecule type" value="Genomic_DNA"/>
</dbReference>
<dbReference type="AlphaFoldDB" id="A0A1N6QFU7"/>
<reference evidence="2" key="3">
    <citation type="submission" date="2024-05" db="EMBL/GenBank/DDBJ databases">
        <title>Draft genomic sequences of Priestia flexa CCM isolated from the soil of an abandoned mine contaminated by free cyanide in the high Andean zone of Tacna, Peru.</title>
        <authorList>
            <person name="Caceda Quiroz C.J."/>
            <person name="Maraza Chooque G.J."/>
            <person name="Fora Quispe G.L."/>
            <person name="Carpio Mamani M."/>
        </authorList>
    </citation>
    <scope>NUCLEOTIDE SEQUENCE</scope>
    <source>
        <strain evidence="2">CCM</strain>
    </source>
</reference>
<dbReference type="GeneID" id="93682806"/>
<dbReference type="EMBL" id="JAWUZT010000015">
    <property type="protein sequence ID" value="MDW8515891.1"/>
    <property type="molecule type" value="Genomic_DNA"/>
</dbReference>
<gene>
    <name evidence="1" type="ORF">JF537_12280</name>
    <name evidence="2" type="ORF">RIB56_07070</name>
</gene>
<dbReference type="RefSeq" id="WP_167556128.1">
    <property type="nucleotide sequence ID" value="NZ_CANLXW010000077.1"/>
</dbReference>
<sequence length="58" mass="7238">MLLSHHVTVEQRKKIKHFKQLIRDSRSAKERLMYQQQLNQFVERLFIENRLQRHGEHK</sequence>
<evidence type="ECO:0000313" key="1">
    <source>
        <dbReference type="EMBL" id="MBN8252347.1"/>
    </source>
</evidence>
<reference evidence="1" key="1">
    <citation type="submission" date="2020-12" db="EMBL/GenBank/DDBJ databases">
        <title>PHA producing bacteria isolated from mangrove.</title>
        <authorList>
            <person name="Zheng W."/>
            <person name="Yu S."/>
            <person name="Huang Y."/>
        </authorList>
    </citation>
    <scope>NUCLEOTIDE SEQUENCE</scope>
    <source>
        <strain evidence="1">GN22-4</strain>
    </source>
</reference>
<organism evidence="1 3">
    <name type="scientific">Priestia flexa</name>
    <dbReference type="NCBI Taxonomy" id="86664"/>
    <lineage>
        <taxon>Bacteria</taxon>
        <taxon>Bacillati</taxon>
        <taxon>Bacillota</taxon>
        <taxon>Bacilli</taxon>
        <taxon>Bacillales</taxon>
        <taxon>Bacillaceae</taxon>
        <taxon>Priestia</taxon>
    </lineage>
</organism>
<accession>A0A1N6QFU7</accession>
<dbReference type="Proteomes" id="UP000664578">
    <property type="component" value="Unassembled WGS sequence"/>
</dbReference>
<evidence type="ECO:0000313" key="4">
    <source>
        <dbReference type="Proteomes" id="UP001284771"/>
    </source>
</evidence>
<protein>
    <submittedName>
        <fullName evidence="1">Uncharacterized protein</fullName>
    </submittedName>
</protein>